<dbReference type="InterPro" id="IPR036691">
    <property type="entry name" value="Endo/exonu/phosph_ase_sf"/>
</dbReference>
<dbReference type="Pfam" id="PF19580">
    <property type="entry name" value="Exo_endo_phos_3"/>
    <property type="match status" value="1"/>
</dbReference>
<reference evidence="2 3" key="1">
    <citation type="journal article" date="2019" name="Appl. Microbiol. Biotechnol.">
        <title>Differential efficiency of wild type rhizogenic strains for rol gene transformation of plants.</title>
        <authorList>
            <person name="Desmet S."/>
            <person name="De Keyser E."/>
            <person name="Van Vaerenbergh J."/>
            <person name="Baeyen S."/>
            <person name="Van Huylenbroeck J."/>
            <person name="Geelen D."/>
            <person name="Dhooghe E."/>
        </authorList>
    </citation>
    <scope>NUCLEOTIDE SEQUENCE [LARGE SCALE GENOMIC DNA]</scope>
    <source>
        <strain evidence="2 3">GBBC3283</strain>
    </source>
</reference>
<dbReference type="Gene3D" id="3.60.10.10">
    <property type="entry name" value="Endonuclease/exonuclease/phosphatase"/>
    <property type="match status" value="1"/>
</dbReference>
<organism evidence="2 3">
    <name type="scientific">Agrobacterium salinitolerans</name>
    <dbReference type="NCBI Taxonomy" id="1183413"/>
    <lineage>
        <taxon>Bacteria</taxon>
        <taxon>Pseudomonadati</taxon>
        <taxon>Pseudomonadota</taxon>
        <taxon>Alphaproteobacteria</taxon>
        <taxon>Hyphomicrobiales</taxon>
        <taxon>Rhizobiaceae</taxon>
        <taxon>Rhizobium/Agrobacterium group</taxon>
        <taxon>Agrobacterium</taxon>
    </lineage>
</organism>
<feature type="domain" description="Endonuclease/exonuclease/phosphatase" evidence="1">
    <location>
        <begin position="43"/>
        <end position="270"/>
    </location>
</feature>
<evidence type="ECO:0000313" key="2">
    <source>
        <dbReference type="EMBL" id="TRA83546.1"/>
    </source>
</evidence>
<dbReference type="InterPro" id="IPR005135">
    <property type="entry name" value="Endo/exonuclease/phosphatase"/>
</dbReference>
<protein>
    <submittedName>
        <fullName evidence="2">Endonuclease/exonuclease/phosphatase family protein</fullName>
    </submittedName>
</protein>
<keyword evidence="2" id="KW-0540">Nuclease</keyword>
<keyword evidence="2" id="KW-0378">Hydrolase</keyword>
<keyword evidence="2" id="KW-0255">Endonuclease</keyword>
<comment type="caution">
    <text evidence="2">The sequence shown here is derived from an EMBL/GenBank/DDBJ whole genome shotgun (WGS) entry which is preliminary data.</text>
</comment>
<evidence type="ECO:0000313" key="3">
    <source>
        <dbReference type="Proteomes" id="UP000319481"/>
    </source>
</evidence>
<name>A0ABY3BKV7_9HYPH</name>
<dbReference type="GO" id="GO:0004519">
    <property type="term" value="F:endonuclease activity"/>
    <property type="evidence" value="ECO:0007669"/>
    <property type="project" value="UniProtKB-KW"/>
</dbReference>
<dbReference type="SUPFAM" id="SSF56219">
    <property type="entry name" value="DNase I-like"/>
    <property type="match status" value="1"/>
</dbReference>
<dbReference type="Proteomes" id="UP000319481">
    <property type="component" value="Unassembled WGS sequence"/>
</dbReference>
<proteinExistence type="predicted"/>
<accession>A0ABY3BKV7</accession>
<gene>
    <name evidence="2" type="ORF">EXN23_25100</name>
</gene>
<dbReference type="EMBL" id="SGNZ01000023">
    <property type="protein sequence ID" value="TRA83546.1"/>
    <property type="molecule type" value="Genomic_DNA"/>
</dbReference>
<keyword evidence="3" id="KW-1185">Reference proteome</keyword>
<dbReference type="RefSeq" id="WP_142914256.1">
    <property type="nucleotide sequence ID" value="NZ_JAPZLP010000033.1"/>
</dbReference>
<sequence length="300" mass="34260">MKAVVTSYCIGWWNVRLRLPKDAVPSEGHIDYVFEAIKMMVAHHSLDILFLGEITEASVEALRLKLKQLGFRIQHSNTNPKFNLAVAFNPSRINVGSRGLDSVVHLVDDERRKVAQKLDVTLSDGTAVRFYPLHWPSRLYNPKDSALRSEMASYLRDTIRRFQDRSRGSSIVILGDFNDEPSDLPLMKLLGTRDVQMAKRRKYLFYNPFWRFLLSPTRYSRGVATQRPPGTFFYKKGKTHQWHVLDQMLFSSSFFGKSDWHLAEGSTMIFTFPGVCEIGPGGSNIVDHLPILAAIERIGQ</sequence>
<evidence type="ECO:0000259" key="1">
    <source>
        <dbReference type="Pfam" id="PF19580"/>
    </source>
</evidence>